<evidence type="ECO:0000256" key="5">
    <source>
        <dbReference type="ARBA" id="ARBA00023244"/>
    </source>
</evidence>
<dbReference type="AlphaFoldDB" id="A0A1T1AQD5"/>
<dbReference type="InterPro" id="IPR036108">
    <property type="entry name" value="4pyrrol_syn_uPrphyn_synt_sf"/>
</dbReference>
<name>A0A1T1AQD5_RHOFE</name>
<dbReference type="OrthoDB" id="9787650at2"/>
<evidence type="ECO:0000313" key="12">
    <source>
        <dbReference type="EMBL" id="OOV06304.1"/>
    </source>
</evidence>
<dbReference type="EC" id="4.2.1.75" evidence="3 9"/>
<dbReference type="PANTHER" id="PTHR38042">
    <property type="entry name" value="UROPORPHYRINOGEN-III SYNTHASE, CHLOROPLASTIC"/>
    <property type="match status" value="1"/>
</dbReference>
<accession>A0A1T1AQD5</accession>
<evidence type="ECO:0000256" key="7">
    <source>
        <dbReference type="ARBA" id="ARBA00040167"/>
    </source>
</evidence>
<comment type="similarity">
    <text evidence="2 9">Belongs to the uroporphyrinogen-III synthase family.</text>
</comment>
<dbReference type="InterPro" id="IPR039793">
    <property type="entry name" value="UROS/Hem4"/>
</dbReference>
<evidence type="ECO:0000259" key="11">
    <source>
        <dbReference type="Pfam" id="PF02602"/>
    </source>
</evidence>
<protein>
    <recommendedName>
        <fullName evidence="7 9">Uroporphyrinogen-III synthase</fullName>
        <ecNumber evidence="3 9">4.2.1.75</ecNumber>
    </recommendedName>
</protein>
<keyword evidence="4 9" id="KW-0456">Lyase</keyword>
<dbReference type="Pfam" id="PF02602">
    <property type="entry name" value="HEM4"/>
    <property type="match status" value="2"/>
</dbReference>
<comment type="catalytic activity">
    <reaction evidence="8 9">
        <text>hydroxymethylbilane = uroporphyrinogen III + H2O</text>
        <dbReference type="Rhea" id="RHEA:18965"/>
        <dbReference type="ChEBI" id="CHEBI:15377"/>
        <dbReference type="ChEBI" id="CHEBI:57308"/>
        <dbReference type="ChEBI" id="CHEBI:57845"/>
        <dbReference type="EC" id="4.2.1.75"/>
    </reaction>
</comment>
<dbReference type="GO" id="GO:0006780">
    <property type="term" value="P:uroporphyrinogen III biosynthetic process"/>
    <property type="evidence" value="ECO:0007669"/>
    <property type="project" value="UniProtKB-UniRule"/>
</dbReference>
<gene>
    <name evidence="12" type="ORF">RF819_05790</name>
</gene>
<evidence type="ECO:0000313" key="13">
    <source>
        <dbReference type="Proteomes" id="UP000190750"/>
    </source>
</evidence>
<evidence type="ECO:0000256" key="9">
    <source>
        <dbReference type="RuleBase" id="RU366031"/>
    </source>
</evidence>
<comment type="caution">
    <text evidence="12">The sequence shown here is derived from an EMBL/GenBank/DDBJ whole genome shotgun (WGS) entry which is preliminary data.</text>
</comment>
<dbReference type="RefSeq" id="WP_078364090.1">
    <property type="nucleotide sequence ID" value="NZ_MTJN01000002.1"/>
</dbReference>
<sequence>MRVIVTRVQPQAARWVKLLSPHCEALALPLLETSALADTSALQAVGQHWRDYTAVMFVSNHAVNHFFASNQAAALLYKGRIAPETRAWCTGPGTHAALLAQGLPAQRVDAPPADGGQFDSEALWQQVQGQVGPGARVLIVRGDTRDDDGDKPDSVDQPATPGVGRDWLAQTLRQAGVEVDFVVAYQRGAPVWGPTERALATQAASDGSVWLFSSAEAVGHLSSLLPGQSWAQARALATHARIAQAARDLGFAMVCESRPTLAHVLASIESLA</sequence>
<dbReference type="UniPathway" id="UPA00251">
    <property type="reaction ID" value="UER00320"/>
</dbReference>
<dbReference type="SUPFAM" id="SSF69618">
    <property type="entry name" value="HemD-like"/>
    <property type="match status" value="1"/>
</dbReference>
<dbReference type="Gene3D" id="3.40.50.10090">
    <property type="match status" value="2"/>
</dbReference>
<evidence type="ECO:0000256" key="4">
    <source>
        <dbReference type="ARBA" id="ARBA00023239"/>
    </source>
</evidence>
<comment type="pathway">
    <text evidence="1 9">Porphyrin-containing compound metabolism; protoporphyrin-IX biosynthesis; coproporphyrinogen-III from 5-aminolevulinate: step 3/4.</text>
</comment>
<keyword evidence="13" id="KW-1185">Reference proteome</keyword>
<dbReference type="CDD" id="cd06578">
    <property type="entry name" value="HemD"/>
    <property type="match status" value="1"/>
</dbReference>
<feature type="domain" description="Tetrapyrrole biosynthesis uroporphyrinogen III synthase" evidence="11">
    <location>
        <begin position="163"/>
        <end position="265"/>
    </location>
</feature>
<feature type="region of interest" description="Disordered" evidence="10">
    <location>
        <begin position="142"/>
        <end position="163"/>
    </location>
</feature>
<evidence type="ECO:0000256" key="2">
    <source>
        <dbReference type="ARBA" id="ARBA00008133"/>
    </source>
</evidence>
<evidence type="ECO:0000256" key="10">
    <source>
        <dbReference type="SAM" id="MobiDB-lite"/>
    </source>
</evidence>
<evidence type="ECO:0000256" key="1">
    <source>
        <dbReference type="ARBA" id="ARBA00004772"/>
    </source>
</evidence>
<keyword evidence="5 9" id="KW-0627">Porphyrin biosynthesis</keyword>
<dbReference type="GO" id="GO:0004852">
    <property type="term" value="F:uroporphyrinogen-III synthase activity"/>
    <property type="evidence" value="ECO:0007669"/>
    <property type="project" value="UniProtKB-UniRule"/>
</dbReference>
<evidence type="ECO:0000256" key="8">
    <source>
        <dbReference type="ARBA" id="ARBA00048617"/>
    </source>
</evidence>
<dbReference type="InterPro" id="IPR003754">
    <property type="entry name" value="4pyrrol_synth_uPrphyn_synth"/>
</dbReference>
<dbReference type="GO" id="GO:0006782">
    <property type="term" value="P:protoporphyrinogen IX biosynthetic process"/>
    <property type="evidence" value="ECO:0007669"/>
    <property type="project" value="UniProtKB-UniRule"/>
</dbReference>
<evidence type="ECO:0000256" key="3">
    <source>
        <dbReference type="ARBA" id="ARBA00013109"/>
    </source>
</evidence>
<comment type="function">
    <text evidence="6 9">Catalyzes cyclization of the linear tetrapyrrole, hydroxymethylbilane, to the macrocyclic uroporphyrinogen III.</text>
</comment>
<dbReference type="STRING" id="28066.RF819_05790"/>
<dbReference type="Proteomes" id="UP000190750">
    <property type="component" value="Unassembled WGS sequence"/>
</dbReference>
<feature type="domain" description="Tetrapyrrole biosynthesis uroporphyrinogen III synthase" evidence="11">
    <location>
        <begin position="24"/>
        <end position="147"/>
    </location>
</feature>
<organism evidence="12 13">
    <name type="scientific">Rhodoferax fermentans</name>
    <dbReference type="NCBI Taxonomy" id="28066"/>
    <lineage>
        <taxon>Bacteria</taxon>
        <taxon>Pseudomonadati</taxon>
        <taxon>Pseudomonadota</taxon>
        <taxon>Betaproteobacteria</taxon>
        <taxon>Burkholderiales</taxon>
        <taxon>Comamonadaceae</taxon>
        <taxon>Rhodoferax</taxon>
    </lineage>
</organism>
<reference evidence="12 13" key="1">
    <citation type="submission" date="2017-01" db="EMBL/GenBank/DDBJ databases">
        <title>Genome sequencing of Rhodoferax fermentans JCM 7819.</title>
        <authorList>
            <person name="Kim Y.J."/>
            <person name="Farh M.E.-A."/>
            <person name="Yang D.-C."/>
        </authorList>
    </citation>
    <scope>NUCLEOTIDE SEQUENCE [LARGE SCALE GENOMIC DNA]</scope>
    <source>
        <strain evidence="12 13">JCM 7819</strain>
    </source>
</reference>
<dbReference type="EMBL" id="MTJN01000002">
    <property type="protein sequence ID" value="OOV06304.1"/>
    <property type="molecule type" value="Genomic_DNA"/>
</dbReference>
<dbReference type="PANTHER" id="PTHR38042:SF1">
    <property type="entry name" value="UROPORPHYRINOGEN-III SYNTHASE, CHLOROPLASTIC"/>
    <property type="match status" value="1"/>
</dbReference>
<evidence type="ECO:0000256" key="6">
    <source>
        <dbReference type="ARBA" id="ARBA00037589"/>
    </source>
</evidence>
<proteinExistence type="inferred from homology"/>